<evidence type="ECO:0000259" key="1">
    <source>
        <dbReference type="Pfam" id="PF00534"/>
    </source>
</evidence>
<dbReference type="Proteomes" id="UP000001258">
    <property type="component" value="Chromosome"/>
</dbReference>
<dbReference type="SUPFAM" id="SSF53756">
    <property type="entry name" value="UDP-Glycosyltransferase/glycogen phosphorylase"/>
    <property type="match status" value="1"/>
</dbReference>
<evidence type="ECO:0000313" key="3">
    <source>
        <dbReference type="EMBL" id="BAB07099.1"/>
    </source>
</evidence>
<name>Q9K7I1_HALH5</name>
<feature type="domain" description="Glycosyltransferase subfamily 4-like N-terminal" evidence="2">
    <location>
        <begin position="11"/>
        <end position="195"/>
    </location>
</feature>
<proteinExistence type="predicted"/>
<dbReference type="KEGG" id="bha:BH3380"/>
<dbReference type="InterPro" id="IPR001296">
    <property type="entry name" value="Glyco_trans_1"/>
</dbReference>
<feature type="domain" description="Glycosyl transferase family 1" evidence="1">
    <location>
        <begin position="211"/>
        <end position="371"/>
    </location>
</feature>
<dbReference type="PANTHER" id="PTHR12526">
    <property type="entry name" value="GLYCOSYLTRANSFERASE"/>
    <property type="match status" value="1"/>
</dbReference>
<dbReference type="eggNOG" id="COG0438">
    <property type="taxonomic scope" value="Bacteria"/>
</dbReference>
<reference evidence="3 4" key="1">
    <citation type="journal article" date="2000" name="Nucleic Acids Res.">
        <title>Complete genome sequence of the alkaliphilic bacterium Bacillus halodurans and genomic sequence comparison with Bacillus subtilis.</title>
        <authorList>
            <person name="Takami H."/>
            <person name="Nakasone K."/>
            <person name="Takaki Y."/>
            <person name="Maeno G."/>
            <person name="Sasaki R."/>
            <person name="Masui N."/>
            <person name="Fuji F."/>
            <person name="Hirama C."/>
            <person name="Nakamura Y."/>
            <person name="Ogasawara N."/>
            <person name="Kuhara S."/>
            <person name="Horikoshi K."/>
        </authorList>
    </citation>
    <scope>NUCLEOTIDE SEQUENCE [LARGE SCALE GENOMIC DNA]</scope>
    <source>
        <strain evidence="4">ATCC BAA-125 / DSM 18197 / FERM 7344 / JCM 9153 / C-125</strain>
    </source>
</reference>
<keyword evidence="4" id="KW-1185">Reference proteome</keyword>
<evidence type="ECO:0000259" key="2">
    <source>
        <dbReference type="Pfam" id="PF13439"/>
    </source>
</evidence>
<dbReference type="Pfam" id="PF13439">
    <property type="entry name" value="Glyco_transf_4"/>
    <property type="match status" value="1"/>
</dbReference>
<keyword evidence="3" id="KW-0808">Transferase</keyword>
<evidence type="ECO:0000313" key="4">
    <source>
        <dbReference type="Proteomes" id="UP000001258"/>
    </source>
</evidence>
<organism evidence="3 4">
    <name type="scientific">Halalkalibacterium halodurans (strain ATCC BAA-125 / DSM 18197 / FERM 7344 / JCM 9153 / C-125)</name>
    <name type="common">Bacillus halodurans</name>
    <dbReference type="NCBI Taxonomy" id="272558"/>
    <lineage>
        <taxon>Bacteria</taxon>
        <taxon>Bacillati</taxon>
        <taxon>Bacillota</taxon>
        <taxon>Bacilli</taxon>
        <taxon>Bacillales</taxon>
        <taxon>Bacillaceae</taxon>
        <taxon>Halalkalibacterium (ex Joshi et al. 2022)</taxon>
    </lineage>
</organism>
<dbReference type="STRING" id="272558.gene:10729293"/>
<dbReference type="HOGENOM" id="CLU_009583_2_5_9"/>
<dbReference type="InterPro" id="IPR028098">
    <property type="entry name" value="Glyco_trans_4-like_N"/>
</dbReference>
<dbReference type="Pfam" id="PF00534">
    <property type="entry name" value="Glycos_transf_1"/>
    <property type="match status" value="1"/>
</dbReference>
<protein>
    <submittedName>
        <fullName evidence="3">Glycosyl transferase (Lipopolysaccharide biosynthesis)</fullName>
    </submittedName>
</protein>
<dbReference type="CAZy" id="GT4">
    <property type="family name" value="Glycosyltransferase Family 4"/>
</dbReference>
<dbReference type="EMBL" id="BA000004">
    <property type="protein sequence ID" value="BAB07099.1"/>
    <property type="molecule type" value="Genomic_DNA"/>
</dbReference>
<dbReference type="GO" id="GO:0016757">
    <property type="term" value="F:glycosyltransferase activity"/>
    <property type="evidence" value="ECO:0007669"/>
    <property type="project" value="InterPro"/>
</dbReference>
<accession>Q9K7I1</accession>
<sequence>MATYFMYPSTGGLNTYIAVLKKTLEAQGYTVDVLARKPGPRLHLLSEEINMNTLRKMMSKPLNHYYKKHGQFSEPYIIKQELDRYVFELSSALLPIETYDLIHAQDVVSTRALARVKPAHIPLVTTIHGLYSEERFNRGVIQTKNDHSWKYSLAQEYIGALSADKVIVLTNWMRQRFQDQLNISSHHFETIPNGMFIEEFTNKLTNKTQVHIPESKKFTILCPARLVAEKDHRTLIDAVQLLKKEREDFICLLAGDGELREELEGYCREKEVQDVCLFLGNRNDIPELMNRSDLVVLPSLQENLPFTVMEAQVAGKPLIVSNAGGLPEMVHDGVTGRLFKKRDSRQLAFILKELMDHDEDRQLLGNNAKDWGRSQWSANTFCEKIKTVYAEALEQKKKEPRLMEFESVNRPTYHTLELHRFFEKSLWKKIDQCLPSNYTIPDPAFIKSLTTY</sequence>
<dbReference type="PIR" id="D84072">
    <property type="entry name" value="D84072"/>
</dbReference>
<dbReference type="PANTHER" id="PTHR12526:SF638">
    <property type="entry name" value="SPORE COAT PROTEIN SA"/>
    <property type="match status" value="1"/>
</dbReference>
<dbReference type="CDD" id="cd03801">
    <property type="entry name" value="GT4_PimA-like"/>
    <property type="match status" value="1"/>
</dbReference>
<dbReference type="AlphaFoldDB" id="Q9K7I1"/>
<gene>
    <name evidence="3" type="ordered locus">BH3380</name>
</gene>
<dbReference type="Gene3D" id="3.40.50.2000">
    <property type="entry name" value="Glycogen Phosphorylase B"/>
    <property type="match status" value="2"/>
</dbReference>